<accession>A0A0F9VV61</accession>
<evidence type="ECO:0000313" key="2">
    <source>
        <dbReference type="EMBL" id="KKO07975.1"/>
    </source>
</evidence>
<reference evidence="2" key="1">
    <citation type="journal article" date="2015" name="Nature">
        <title>Complex archaea that bridge the gap between prokaryotes and eukaryotes.</title>
        <authorList>
            <person name="Spang A."/>
            <person name="Saw J.H."/>
            <person name="Jorgensen S.L."/>
            <person name="Zaremba-Niedzwiedzka K."/>
            <person name="Martijn J."/>
            <person name="Lind A.E."/>
            <person name="van Eijk R."/>
            <person name="Schleper C."/>
            <person name="Guy L."/>
            <person name="Ettema T.J."/>
        </authorList>
    </citation>
    <scope>NUCLEOTIDE SEQUENCE</scope>
</reference>
<dbReference type="InterPro" id="IPR006124">
    <property type="entry name" value="Metalloenzyme"/>
</dbReference>
<dbReference type="AlphaFoldDB" id="A0A0F9VV61"/>
<dbReference type="Pfam" id="PF01676">
    <property type="entry name" value="Metalloenzyme"/>
    <property type="match status" value="1"/>
</dbReference>
<gene>
    <name evidence="2" type="ORF">LCGC14_0053170</name>
</gene>
<name>A0A0F9VV61_9ZZZZ</name>
<organism evidence="2">
    <name type="scientific">marine sediment metagenome</name>
    <dbReference type="NCBI Taxonomy" id="412755"/>
    <lineage>
        <taxon>unclassified sequences</taxon>
        <taxon>metagenomes</taxon>
        <taxon>ecological metagenomes</taxon>
    </lineage>
</organism>
<dbReference type="GO" id="GO:0046872">
    <property type="term" value="F:metal ion binding"/>
    <property type="evidence" value="ECO:0007669"/>
    <property type="project" value="InterPro"/>
</dbReference>
<dbReference type="GO" id="GO:0003824">
    <property type="term" value="F:catalytic activity"/>
    <property type="evidence" value="ECO:0007669"/>
    <property type="project" value="InterPro"/>
</dbReference>
<evidence type="ECO:0000259" key="1">
    <source>
        <dbReference type="Pfam" id="PF01676"/>
    </source>
</evidence>
<proteinExistence type="predicted"/>
<protein>
    <recommendedName>
        <fullName evidence="1">Metalloenzyme domain-containing protein</fullName>
    </recommendedName>
</protein>
<comment type="caution">
    <text evidence="2">The sequence shown here is derived from an EMBL/GenBank/DDBJ whole genome shotgun (WGS) entry which is preliminary data.</text>
</comment>
<dbReference type="SUPFAM" id="SSF53649">
    <property type="entry name" value="Alkaline phosphatase-like"/>
    <property type="match status" value="1"/>
</dbReference>
<dbReference type="InterPro" id="IPR017850">
    <property type="entry name" value="Alkaline_phosphatase_core_sf"/>
</dbReference>
<dbReference type="EMBL" id="LAZR01000011">
    <property type="protein sequence ID" value="KKO07975.1"/>
    <property type="molecule type" value="Genomic_DNA"/>
</dbReference>
<sequence>MRKNLITTTVIALLISMTMEAQQDKEPNVFLITLDGVRWQDVFTGIDTNLLNSDYTENKELLTKKFMGGSLEENRELLMPFFWNTIAKEGQLHGNRTKGSKVDLTNKMLFSYPGYNEILTGKADDENIDSNNKDYNKNITILETANTAKAYKDKVAAFGSWDVFPFIINDKRSGVPVNAGYMDASGDLNEKEKFLNEIQRQAPIVWESVRLDVFTHHFAKEYVKKNHPKLVYVSYGETDDYAHDGSFDFYMKSLQNTDALIADLWSFVQNDPVYKDNTYFVITTDHGRGEGIGEGSKWTGHGSDVKGAEHTWLAILGPDVKAIGEASNGQLYTNQIAPTIAKVLNLKIDAAVMPAKTLDLK</sequence>
<dbReference type="Gene3D" id="3.40.720.10">
    <property type="entry name" value="Alkaline Phosphatase, subunit A"/>
    <property type="match status" value="1"/>
</dbReference>
<feature type="domain" description="Metalloenzyme" evidence="1">
    <location>
        <begin position="221"/>
        <end position="347"/>
    </location>
</feature>